<reference evidence="2" key="1">
    <citation type="journal article" date="2006" name="PLoS Biol.">
        <title>Macronuclear genome sequence of the ciliate Tetrahymena thermophila, a model eukaryote.</title>
        <authorList>
            <person name="Eisen J.A."/>
            <person name="Coyne R.S."/>
            <person name="Wu M."/>
            <person name="Wu D."/>
            <person name="Thiagarajan M."/>
            <person name="Wortman J.R."/>
            <person name="Badger J.H."/>
            <person name="Ren Q."/>
            <person name="Amedeo P."/>
            <person name="Jones K.M."/>
            <person name="Tallon L.J."/>
            <person name="Delcher A.L."/>
            <person name="Salzberg S.L."/>
            <person name="Silva J.C."/>
            <person name="Haas B.J."/>
            <person name="Majoros W.H."/>
            <person name="Farzad M."/>
            <person name="Carlton J.M."/>
            <person name="Smith R.K. Jr."/>
            <person name="Garg J."/>
            <person name="Pearlman R.E."/>
            <person name="Karrer K.M."/>
            <person name="Sun L."/>
            <person name="Manning G."/>
            <person name="Elde N.C."/>
            <person name="Turkewitz A.P."/>
            <person name="Asai D.J."/>
            <person name="Wilkes D.E."/>
            <person name="Wang Y."/>
            <person name="Cai H."/>
            <person name="Collins K."/>
            <person name="Stewart B.A."/>
            <person name="Lee S.R."/>
            <person name="Wilamowska K."/>
            <person name="Weinberg Z."/>
            <person name="Ruzzo W.L."/>
            <person name="Wloga D."/>
            <person name="Gaertig J."/>
            <person name="Frankel J."/>
            <person name="Tsao C.-C."/>
            <person name="Gorovsky M.A."/>
            <person name="Keeling P.J."/>
            <person name="Waller R.F."/>
            <person name="Patron N.J."/>
            <person name="Cherry J.M."/>
            <person name="Stover N.A."/>
            <person name="Krieger C.J."/>
            <person name="del Toro C."/>
            <person name="Ryder H.F."/>
            <person name="Williamson S.C."/>
            <person name="Barbeau R.A."/>
            <person name="Hamilton E.P."/>
            <person name="Orias E."/>
        </authorList>
    </citation>
    <scope>NUCLEOTIDE SEQUENCE [LARGE SCALE GENOMIC DNA]</scope>
    <source>
        <strain evidence="2">SB210</strain>
    </source>
</reference>
<name>W7XGA4_TETTS</name>
<dbReference type="GeneID" id="24437617"/>
<dbReference type="PANTHER" id="PTHR22893:SF91">
    <property type="entry name" value="NADPH DEHYDROGENASE 2-RELATED"/>
    <property type="match status" value="1"/>
</dbReference>
<proteinExistence type="predicted"/>
<evidence type="ECO:0000313" key="2">
    <source>
        <dbReference type="Proteomes" id="UP000009168"/>
    </source>
</evidence>
<evidence type="ECO:0000313" key="1">
    <source>
        <dbReference type="EMBL" id="EWS75963.1"/>
    </source>
</evidence>
<dbReference type="PANTHER" id="PTHR22893">
    <property type="entry name" value="NADH OXIDOREDUCTASE-RELATED"/>
    <property type="match status" value="1"/>
</dbReference>
<dbReference type="InterPro" id="IPR045247">
    <property type="entry name" value="Oye-like"/>
</dbReference>
<dbReference type="Proteomes" id="UP000009168">
    <property type="component" value="Unassembled WGS sequence"/>
</dbReference>
<dbReference type="InParanoid" id="W7XGA4"/>
<sequence length="152" mass="17798">MKYVLAELEKKKIAFVKLKRHEQLQQSKDQNEEKDQFGQTQPKKQWPYIFQQIRNLYKNTLILNEGITKEEGLDLLKNKQADFISFGLLTISNPDLPNRFKQGLELTKADHATFFTPGTKGYTDYPLLLHKSQDQAKTDYKFVSKCTAIIKW</sequence>
<dbReference type="InterPro" id="IPR013785">
    <property type="entry name" value="Aldolase_TIM"/>
</dbReference>
<dbReference type="AlphaFoldDB" id="W7XGA4"/>
<dbReference type="RefSeq" id="XP_012651481.1">
    <property type="nucleotide sequence ID" value="XM_012796027.1"/>
</dbReference>
<dbReference type="KEGG" id="tet:TTHERM_000160799"/>
<dbReference type="EMBL" id="GG662820">
    <property type="protein sequence ID" value="EWS75963.1"/>
    <property type="molecule type" value="Genomic_DNA"/>
</dbReference>
<dbReference type="Gene3D" id="3.20.20.70">
    <property type="entry name" value="Aldolase class I"/>
    <property type="match status" value="1"/>
</dbReference>
<keyword evidence="2" id="KW-1185">Reference proteome</keyword>
<organism evidence="1 2">
    <name type="scientific">Tetrahymena thermophila (strain SB210)</name>
    <dbReference type="NCBI Taxonomy" id="312017"/>
    <lineage>
        <taxon>Eukaryota</taxon>
        <taxon>Sar</taxon>
        <taxon>Alveolata</taxon>
        <taxon>Ciliophora</taxon>
        <taxon>Intramacronucleata</taxon>
        <taxon>Oligohymenophorea</taxon>
        <taxon>Hymenostomatida</taxon>
        <taxon>Tetrahymenina</taxon>
        <taxon>Tetrahymenidae</taxon>
        <taxon>Tetrahymena</taxon>
    </lineage>
</organism>
<dbReference type="SUPFAM" id="SSF51395">
    <property type="entry name" value="FMN-linked oxidoreductases"/>
    <property type="match status" value="1"/>
</dbReference>
<gene>
    <name evidence="1" type="ORF">TTHERM_000160799</name>
</gene>
<dbReference type="OrthoDB" id="72788at2759"/>
<dbReference type="STRING" id="312017.W7XGA4"/>
<protein>
    <submittedName>
        <fullName evidence="1">FAD/FMN-binding family oxidoreductase</fullName>
    </submittedName>
</protein>
<accession>W7XGA4</accession>
<dbReference type="GO" id="GO:0016491">
    <property type="term" value="F:oxidoreductase activity"/>
    <property type="evidence" value="ECO:0007669"/>
    <property type="project" value="InterPro"/>
</dbReference>
<dbReference type="GO" id="GO:0010181">
    <property type="term" value="F:FMN binding"/>
    <property type="evidence" value="ECO:0007669"/>
    <property type="project" value="InterPro"/>
</dbReference>